<evidence type="ECO:0000256" key="2">
    <source>
        <dbReference type="ARBA" id="ARBA00011541"/>
    </source>
</evidence>
<comment type="subunit">
    <text evidence="2 17">Single-chain monomer with multiple functions.</text>
</comment>
<dbReference type="PANTHER" id="PTHR10133:SF27">
    <property type="entry name" value="DNA POLYMERASE NU"/>
    <property type="match status" value="1"/>
</dbReference>
<comment type="catalytic activity">
    <reaction evidence="15 17">
        <text>DNA(n) + a 2'-deoxyribonucleoside 5'-triphosphate = DNA(n+1) + diphosphate</text>
        <dbReference type="Rhea" id="RHEA:22508"/>
        <dbReference type="Rhea" id="RHEA-COMP:17339"/>
        <dbReference type="Rhea" id="RHEA-COMP:17340"/>
        <dbReference type="ChEBI" id="CHEBI:33019"/>
        <dbReference type="ChEBI" id="CHEBI:61560"/>
        <dbReference type="ChEBI" id="CHEBI:173112"/>
        <dbReference type="EC" id="2.7.7.7"/>
    </reaction>
</comment>
<keyword evidence="11" id="KW-0269">Exonuclease</keyword>
<evidence type="ECO:0000259" key="19">
    <source>
        <dbReference type="SMART" id="SM00475"/>
    </source>
</evidence>
<evidence type="ECO:0000256" key="4">
    <source>
        <dbReference type="ARBA" id="ARBA00020311"/>
    </source>
</evidence>
<evidence type="ECO:0000313" key="22">
    <source>
        <dbReference type="Proteomes" id="UP000242704"/>
    </source>
</evidence>
<dbReference type="SUPFAM" id="SSF56672">
    <property type="entry name" value="DNA/RNA polymerases"/>
    <property type="match status" value="1"/>
</dbReference>
<dbReference type="SMART" id="SM00482">
    <property type="entry name" value="POLAc"/>
    <property type="match status" value="1"/>
</dbReference>
<dbReference type="GO" id="GO:0003677">
    <property type="term" value="F:DNA binding"/>
    <property type="evidence" value="ECO:0007669"/>
    <property type="project" value="UniProtKB-UniRule"/>
</dbReference>
<dbReference type="GO" id="GO:0003887">
    <property type="term" value="F:DNA-directed DNA polymerase activity"/>
    <property type="evidence" value="ECO:0007669"/>
    <property type="project" value="UniProtKB-UniRule"/>
</dbReference>
<dbReference type="Pfam" id="PF01367">
    <property type="entry name" value="5_3_exonuc"/>
    <property type="match status" value="1"/>
</dbReference>
<dbReference type="Gene3D" id="3.30.70.370">
    <property type="match status" value="1"/>
</dbReference>
<evidence type="ECO:0000256" key="7">
    <source>
        <dbReference type="ARBA" id="ARBA00022705"/>
    </source>
</evidence>
<dbReference type="InterPro" id="IPR054690">
    <property type="entry name" value="DNA_polI_exonuclease"/>
</dbReference>
<keyword evidence="10" id="KW-0378">Hydrolase</keyword>
<dbReference type="SUPFAM" id="SSF53098">
    <property type="entry name" value="Ribonuclease H-like"/>
    <property type="match status" value="1"/>
</dbReference>
<dbReference type="SMART" id="SM00279">
    <property type="entry name" value="HhH2"/>
    <property type="match status" value="1"/>
</dbReference>
<evidence type="ECO:0000256" key="8">
    <source>
        <dbReference type="ARBA" id="ARBA00022722"/>
    </source>
</evidence>
<dbReference type="InterPro" id="IPR019760">
    <property type="entry name" value="DNA-dir_DNA_pol_A_CS"/>
</dbReference>
<dbReference type="InterPro" id="IPR036279">
    <property type="entry name" value="5-3_exonuclease_C_sf"/>
</dbReference>
<evidence type="ECO:0000256" key="16">
    <source>
        <dbReference type="NCBIfam" id="TIGR00593"/>
    </source>
</evidence>
<organism evidence="21 22">
    <name type="scientific">Staphylococcus chromogenes</name>
    <name type="common">Staphylococcus hyicus subsp. chromogenes</name>
    <dbReference type="NCBI Taxonomy" id="46126"/>
    <lineage>
        <taxon>Bacteria</taxon>
        <taxon>Bacillati</taxon>
        <taxon>Bacillota</taxon>
        <taxon>Bacilli</taxon>
        <taxon>Bacillales</taxon>
        <taxon>Staphylococcaceae</taxon>
        <taxon>Staphylococcus</taxon>
    </lineage>
</organism>
<evidence type="ECO:0000256" key="12">
    <source>
        <dbReference type="ARBA" id="ARBA00022932"/>
    </source>
</evidence>
<dbReference type="PROSITE" id="PS00447">
    <property type="entry name" value="DNA_POLYMERASE_A"/>
    <property type="match status" value="1"/>
</dbReference>
<dbReference type="GO" id="GO:0006302">
    <property type="term" value="P:double-strand break repair"/>
    <property type="evidence" value="ECO:0007669"/>
    <property type="project" value="TreeGrafter"/>
</dbReference>
<keyword evidence="12 17" id="KW-0239">DNA-directed DNA polymerase</keyword>
<evidence type="ECO:0000256" key="11">
    <source>
        <dbReference type="ARBA" id="ARBA00022839"/>
    </source>
</evidence>
<dbReference type="FunFam" id="1.10.150.20:FF:000002">
    <property type="entry name" value="DNA polymerase I"/>
    <property type="match status" value="1"/>
</dbReference>
<dbReference type="PRINTS" id="PR00868">
    <property type="entry name" value="DNAPOLI"/>
</dbReference>
<dbReference type="InterPro" id="IPR043502">
    <property type="entry name" value="DNA/RNA_pol_sf"/>
</dbReference>
<evidence type="ECO:0000256" key="1">
    <source>
        <dbReference type="ARBA" id="ARBA00007705"/>
    </source>
</evidence>
<dbReference type="InterPro" id="IPR029060">
    <property type="entry name" value="PIN-like_dom_sf"/>
</dbReference>
<dbReference type="EMBL" id="PZBZ01000021">
    <property type="protein sequence ID" value="PTG15091.1"/>
    <property type="molecule type" value="Genomic_DNA"/>
</dbReference>
<comment type="similarity">
    <text evidence="1 17">Belongs to the DNA polymerase type-A family.</text>
</comment>
<evidence type="ECO:0000256" key="10">
    <source>
        <dbReference type="ARBA" id="ARBA00022801"/>
    </source>
</evidence>
<dbReference type="FunFam" id="1.20.1060.10:FF:000001">
    <property type="entry name" value="DNA polymerase I"/>
    <property type="match status" value="1"/>
</dbReference>
<dbReference type="CDD" id="cd08637">
    <property type="entry name" value="DNA_pol_A_pol_I_C"/>
    <property type="match status" value="1"/>
</dbReference>
<dbReference type="InterPro" id="IPR008918">
    <property type="entry name" value="HhH2"/>
</dbReference>
<comment type="caution">
    <text evidence="21">The sequence shown here is derived from an EMBL/GenBank/DDBJ whole genome shotgun (WGS) entry which is preliminary data.</text>
</comment>
<proteinExistence type="inferred from homology"/>
<keyword evidence="6 17" id="KW-0548">Nucleotidyltransferase</keyword>
<evidence type="ECO:0000256" key="15">
    <source>
        <dbReference type="ARBA" id="ARBA00049244"/>
    </source>
</evidence>
<dbReference type="GO" id="GO:0006261">
    <property type="term" value="P:DNA-templated DNA replication"/>
    <property type="evidence" value="ECO:0007669"/>
    <property type="project" value="UniProtKB-UniRule"/>
</dbReference>
<dbReference type="Pfam" id="PF02739">
    <property type="entry name" value="5_3_exonuc_N"/>
    <property type="match status" value="1"/>
</dbReference>
<dbReference type="SMART" id="SM00475">
    <property type="entry name" value="53EXOc"/>
    <property type="match status" value="1"/>
</dbReference>
<dbReference type="NCBIfam" id="NF004397">
    <property type="entry name" value="PRK05755.1"/>
    <property type="match status" value="1"/>
</dbReference>
<accession>A0AAE5T1E8</accession>
<evidence type="ECO:0000256" key="17">
    <source>
        <dbReference type="RuleBase" id="RU004460"/>
    </source>
</evidence>
<dbReference type="InterPro" id="IPR012337">
    <property type="entry name" value="RNaseH-like_sf"/>
</dbReference>
<dbReference type="CDD" id="cd09859">
    <property type="entry name" value="PIN_53EXO"/>
    <property type="match status" value="1"/>
</dbReference>
<feature type="domain" description="3'-5' exonuclease" evidence="18">
    <location>
        <begin position="301"/>
        <end position="466"/>
    </location>
</feature>
<dbReference type="Gene3D" id="3.30.420.10">
    <property type="entry name" value="Ribonuclease H-like superfamily/Ribonuclease H"/>
    <property type="match status" value="1"/>
</dbReference>
<dbReference type="NCBIfam" id="TIGR00593">
    <property type="entry name" value="pola"/>
    <property type="match status" value="1"/>
</dbReference>
<dbReference type="InterPro" id="IPR001098">
    <property type="entry name" value="DNA-dir_DNA_pol_A_palm_dom"/>
</dbReference>
<evidence type="ECO:0000256" key="14">
    <source>
        <dbReference type="ARBA" id="ARBA00023204"/>
    </source>
</evidence>
<keyword evidence="8" id="KW-0540">Nuclease</keyword>
<dbReference type="InterPro" id="IPR002421">
    <property type="entry name" value="5-3_exonuclease"/>
</dbReference>
<dbReference type="PANTHER" id="PTHR10133">
    <property type="entry name" value="DNA POLYMERASE I"/>
    <property type="match status" value="1"/>
</dbReference>
<dbReference type="InterPro" id="IPR020045">
    <property type="entry name" value="DNA_polI_H3TH"/>
</dbReference>
<dbReference type="EC" id="2.7.7.7" evidence="3 16"/>
<protein>
    <recommendedName>
        <fullName evidence="4 16">DNA polymerase I</fullName>
        <ecNumber evidence="3 16">2.7.7.7</ecNumber>
    </recommendedName>
</protein>
<dbReference type="InterPro" id="IPR002298">
    <property type="entry name" value="DNA_polymerase_A"/>
</dbReference>
<feature type="domain" description="DNA-directed DNA polymerase family A palm" evidence="20">
    <location>
        <begin position="632"/>
        <end position="839"/>
    </location>
</feature>
<evidence type="ECO:0000259" key="18">
    <source>
        <dbReference type="SMART" id="SM00474"/>
    </source>
</evidence>
<dbReference type="Gene3D" id="3.40.50.1010">
    <property type="entry name" value="5'-nuclease"/>
    <property type="match status" value="1"/>
</dbReference>
<keyword evidence="5 17" id="KW-0808">Transferase</keyword>
<dbReference type="InterPro" id="IPR036397">
    <property type="entry name" value="RNaseH_sf"/>
</dbReference>
<keyword evidence="13 17" id="KW-0238">DNA-binding</keyword>
<sequence length="875" mass="99100">MDKLVLIDGNSLSFRAFYALPLLQNKAGIHTNAIFGFARLLEKIIKEEAPTHFLVAFDAGKTTFRHETYQDYKGGRQKTPPELSEQFPYIRQLLDAYHIQRYELENYEADDIIGTLSRQADERGMQTIIITGDRDLTQLASNNVTIYYTKKGVTDVDHYTPDFISEKYGGLSPDQIRDLKGLMGDTSDNIPGVVGVGEKTALKLLHQFETVEGVYENIDQVSGKKLKEKLENSKADALMSKKLATINRESPIEVSLEDTKRLENNDESEKIQLFKTLEFRQLLNEVDVNTDTNFPQKEYKVQTDFNNVDFHQLTSAVIHIEVDGDNYIQNDILAIGLKTVDEYIVIPANNISKHDAFVQWLENSDTQKLVFDAKKTYVALKRLGVTIQNITFDTMLGSYLIDPSQTIDDVASVATLYEGTSVKENTAVYGKGKSYKVPDFSILSSHIATVLDAIEVLQPVMKEKLMSNAQMELLEEIELPLAIILGDMEYTGIYTDINTLKAMENEIQAKLDTLIADIHAQAGETFNINSPKQLGVILFEKLELPIIKKTKTGYSTAVDVLEKLQGQHPIIDLILAYRTLSKLQSTYVEGLQKVIWEDQRIHTRFNQTLAQTGRLSSVDPNLQNIPIRIEEGRKIRKAFKPTDENSVILAADYSQIELRVLAHITKDPTLQNAFIENEDIHTTTAMKVFHVDASDVTSLMRRQAKAVNFGIVYGISDYGLSQSLGITRKEAQQFIDDYLNHFPGVKTYMEEIVQDAKQNGYVETLLKRRRYIPDITSRNFNKRGFAERTAMNSPIQGSAADIIKCAMVQLDAAMKEKSFKAKLLLQVHDELIFELPKDEVEAFSKFVEEIMEHALELDVPLRVESDYGDTWYDAK</sequence>
<evidence type="ECO:0000256" key="3">
    <source>
        <dbReference type="ARBA" id="ARBA00012417"/>
    </source>
</evidence>
<name>A0AAE5T1E8_STACR</name>
<dbReference type="FunFam" id="1.10.150.20:FF:000003">
    <property type="entry name" value="DNA polymerase I"/>
    <property type="match status" value="1"/>
</dbReference>
<keyword evidence="7 17" id="KW-0235">DNA replication</keyword>
<dbReference type="RefSeq" id="WP_107360572.1">
    <property type="nucleotide sequence ID" value="NZ_JAHCOF010000001.1"/>
</dbReference>
<dbReference type="CDD" id="cd06140">
    <property type="entry name" value="DNA_polA_I_Bacillus_like_exo"/>
    <property type="match status" value="1"/>
</dbReference>
<dbReference type="InterPro" id="IPR002562">
    <property type="entry name" value="3'-5'_exonuclease_dom"/>
</dbReference>
<dbReference type="Proteomes" id="UP000242704">
    <property type="component" value="Unassembled WGS sequence"/>
</dbReference>
<dbReference type="SUPFAM" id="SSF88723">
    <property type="entry name" value="PIN domain-like"/>
    <property type="match status" value="1"/>
</dbReference>
<dbReference type="AlphaFoldDB" id="A0AAE5T1E8"/>
<keyword evidence="14 17" id="KW-0234">DNA repair</keyword>
<dbReference type="GO" id="GO:0008409">
    <property type="term" value="F:5'-3' exonuclease activity"/>
    <property type="evidence" value="ECO:0007669"/>
    <property type="project" value="InterPro"/>
</dbReference>
<evidence type="ECO:0000256" key="6">
    <source>
        <dbReference type="ARBA" id="ARBA00022695"/>
    </source>
</evidence>
<reference evidence="21 22" key="1">
    <citation type="journal article" date="2016" name="Front. Microbiol.">
        <title>Comprehensive Phylogenetic Analysis of Bovine Non-aureus Staphylococci Species Based on Whole-Genome Sequencing.</title>
        <authorList>
            <person name="Naushad S."/>
            <person name="Barkema H.W."/>
            <person name="Luby C."/>
            <person name="Condas L.A."/>
            <person name="Nobrega D.B."/>
            <person name="Carson D.A."/>
            <person name="De Buck J."/>
        </authorList>
    </citation>
    <scope>NUCLEOTIDE SEQUENCE [LARGE SCALE GENOMIC DNA]</scope>
    <source>
        <strain evidence="21 22">SNUC 505</strain>
    </source>
</reference>
<gene>
    <name evidence="17" type="primary">polA</name>
    <name evidence="21" type="ORF">BU653_05065</name>
</gene>
<keyword evidence="9 17" id="KW-0227">DNA damage</keyword>
<dbReference type="FunFam" id="3.40.50.1010:FF:000001">
    <property type="entry name" value="DNA polymerase I"/>
    <property type="match status" value="1"/>
</dbReference>
<evidence type="ECO:0000259" key="20">
    <source>
        <dbReference type="SMART" id="SM00482"/>
    </source>
</evidence>
<dbReference type="Pfam" id="PF22619">
    <property type="entry name" value="DNA_polI_exo1"/>
    <property type="match status" value="1"/>
</dbReference>
<evidence type="ECO:0000256" key="9">
    <source>
        <dbReference type="ARBA" id="ARBA00022763"/>
    </source>
</evidence>
<feature type="domain" description="5'-3' exonuclease" evidence="19">
    <location>
        <begin position="2"/>
        <end position="262"/>
    </location>
</feature>
<dbReference type="SUPFAM" id="SSF47807">
    <property type="entry name" value="5' to 3' exonuclease, C-terminal subdomain"/>
    <property type="match status" value="1"/>
</dbReference>
<dbReference type="Pfam" id="PF00476">
    <property type="entry name" value="DNA_pol_A"/>
    <property type="match status" value="1"/>
</dbReference>
<evidence type="ECO:0000313" key="21">
    <source>
        <dbReference type="EMBL" id="PTG15091.1"/>
    </source>
</evidence>
<dbReference type="Gene3D" id="1.20.1060.10">
    <property type="entry name" value="Taq DNA Polymerase, Chain T, domain 4"/>
    <property type="match status" value="1"/>
</dbReference>
<evidence type="ECO:0000256" key="13">
    <source>
        <dbReference type="ARBA" id="ARBA00023125"/>
    </source>
</evidence>
<evidence type="ECO:0000256" key="5">
    <source>
        <dbReference type="ARBA" id="ARBA00022679"/>
    </source>
</evidence>
<dbReference type="InterPro" id="IPR018320">
    <property type="entry name" value="DNA_polymerase_1"/>
</dbReference>
<dbReference type="SMART" id="SM00474">
    <property type="entry name" value="35EXOc"/>
    <property type="match status" value="1"/>
</dbReference>
<dbReference type="CDD" id="cd09898">
    <property type="entry name" value="H3TH_53EXO"/>
    <property type="match status" value="1"/>
</dbReference>
<dbReference type="Gene3D" id="1.10.150.20">
    <property type="entry name" value="5' to 3' exonuclease, C-terminal subdomain"/>
    <property type="match status" value="2"/>
</dbReference>
<dbReference type="InterPro" id="IPR020046">
    <property type="entry name" value="5-3_exonucl_a-hlix_arch_N"/>
</dbReference>
<dbReference type="GO" id="GO:0008408">
    <property type="term" value="F:3'-5' exonuclease activity"/>
    <property type="evidence" value="ECO:0007669"/>
    <property type="project" value="InterPro"/>
</dbReference>